<dbReference type="PANTHER" id="PTHR45623:SF49">
    <property type="entry name" value="SWI_SNF-RELATED MATRIX-ASSOCIATED ACTIN-DEPENDENT REGULATOR OF CHROMATIN SUBFAMILY A MEMBER 5"/>
    <property type="match status" value="1"/>
</dbReference>
<comment type="caution">
    <text evidence="17">The sequence shown here is derived from an EMBL/GenBank/DDBJ whole genome shotgun (WGS) entry which is preliminary data.</text>
</comment>
<gene>
    <name evidence="17" type="ORF">B0A55_13048</name>
</gene>
<evidence type="ECO:0000313" key="18">
    <source>
        <dbReference type="Proteomes" id="UP000309340"/>
    </source>
</evidence>
<evidence type="ECO:0000256" key="7">
    <source>
        <dbReference type="ARBA" id="ARBA00022801"/>
    </source>
</evidence>
<dbReference type="InterPro" id="IPR038718">
    <property type="entry name" value="SNF2-like_sf"/>
</dbReference>
<dbReference type="PANTHER" id="PTHR45623">
    <property type="entry name" value="CHROMODOMAIN-HELICASE-DNA-BINDING PROTEIN 3-RELATED-RELATED"/>
    <property type="match status" value="1"/>
</dbReference>
<keyword evidence="10" id="KW-0156">Chromatin regulator</keyword>
<dbReference type="GO" id="GO:0016887">
    <property type="term" value="F:ATP hydrolysis activity"/>
    <property type="evidence" value="ECO:0007669"/>
    <property type="project" value="TreeGrafter"/>
</dbReference>
<dbReference type="Gene3D" id="1.10.1040.30">
    <property type="entry name" value="ISWI, HAND domain"/>
    <property type="match status" value="1"/>
</dbReference>
<dbReference type="InterPro" id="IPR049730">
    <property type="entry name" value="SNF2/RAD54-like_C"/>
</dbReference>
<dbReference type="GO" id="GO:0003678">
    <property type="term" value="F:DNA helicase activity"/>
    <property type="evidence" value="ECO:0007669"/>
    <property type="project" value="UniProtKB-EC"/>
</dbReference>
<dbReference type="InterPro" id="IPR001650">
    <property type="entry name" value="Helicase_C-like"/>
</dbReference>
<feature type="compositionally biased region" description="Basic and acidic residues" evidence="13">
    <location>
        <begin position="133"/>
        <end position="149"/>
    </location>
</feature>
<evidence type="ECO:0000256" key="1">
    <source>
        <dbReference type="ARBA" id="ARBA00004123"/>
    </source>
</evidence>
<dbReference type="SMART" id="SM00490">
    <property type="entry name" value="HELICc"/>
    <property type="match status" value="1"/>
</dbReference>
<dbReference type="PROSITE" id="PS51293">
    <property type="entry name" value="SANT"/>
    <property type="match status" value="1"/>
</dbReference>
<protein>
    <recommendedName>
        <fullName evidence="4">DNA helicase</fullName>
        <ecNumber evidence="4">3.6.4.12</ecNumber>
    </recommendedName>
</protein>
<keyword evidence="18" id="KW-1185">Reference proteome</keyword>
<dbReference type="InterPro" id="IPR001005">
    <property type="entry name" value="SANT/Myb"/>
</dbReference>
<evidence type="ECO:0000259" key="14">
    <source>
        <dbReference type="PROSITE" id="PS51192"/>
    </source>
</evidence>
<dbReference type="SUPFAM" id="SSF101224">
    <property type="entry name" value="HAND domain of the nucleosome remodeling ATPase ISWI"/>
    <property type="match status" value="1"/>
</dbReference>
<dbReference type="FunFam" id="1.10.10.60:FF:000022">
    <property type="entry name" value="ISWI chromatin-remodeling complex ATPase CHR11 isoform A"/>
    <property type="match status" value="1"/>
</dbReference>
<dbReference type="GO" id="GO:0140658">
    <property type="term" value="F:ATP-dependent chromatin remodeler activity"/>
    <property type="evidence" value="ECO:0007669"/>
    <property type="project" value="TreeGrafter"/>
</dbReference>
<dbReference type="AlphaFoldDB" id="A0A4U0WLF8"/>
<dbReference type="STRING" id="329884.A0A4U0WLF8"/>
<dbReference type="CDD" id="cd00167">
    <property type="entry name" value="SANT"/>
    <property type="match status" value="1"/>
</dbReference>
<dbReference type="SUPFAM" id="SSF46689">
    <property type="entry name" value="Homeodomain-like"/>
    <property type="match status" value="2"/>
</dbReference>
<comment type="similarity">
    <text evidence="2">Belongs to the SNF2/RAD54 helicase family. SWR1 subfamily.</text>
</comment>
<dbReference type="GO" id="GO:0031010">
    <property type="term" value="C:ISWI-type complex"/>
    <property type="evidence" value="ECO:0007669"/>
    <property type="project" value="UniProtKB-ARBA"/>
</dbReference>
<reference evidence="17 18" key="1">
    <citation type="submission" date="2017-03" db="EMBL/GenBank/DDBJ databases">
        <title>Genomes of endolithic fungi from Antarctica.</title>
        <authorList>
            <person name="Coleine C."/>
            <person name="Masonjones S."/>
            <person name="Stajich J.E."/>
        </authorList>
    </citation>
    <scope>NUCLEOTIDE SEQUENCE [LARGE SCALE GENOMIC DNA]</scope>
    <source>
        <strain evidence="17 18">CCFEE 5184</strain>
    </source>
</reference>
<dbReference type="Gene3D" id="3.40.50.300">
    <property type="entry name" value="P-loop containing nucleotide triphosphate hydrolases"/>
    <property type="match status" value="1"/>
</dbReference>
<evidence type="ECO:0000259" key="15">
    <source>
        <dbReference type="PROSITE" id="PS51194"/>
    </source>
</evidence>
<dbReference type="Pfam" id="PF09111">
    <property type="entry name" value="SLIDE"/>
    <property type="match status" value="1"/>
</dbReference>
<dbReference type="InterPro" id="IPR009057">
    <property type="entry name" value="Homeodomain-like_sf"/>
</dbReference>
<dbReference type="PROSITE" id="PS51194">
    <property type="entry name" value="HELICASE_CTER"/>
    <property type="match status" value="1"/>
</dbReference>
<evidence type="ECO:0000256" key="5">
    <source>
        <dbReference type="ARBA" id="ARBA00022553"/>
    </source>
</evidence>
<dbReference type="CDD" id="cd18793">
    <property type="entry name" value="SF2_C_SNF"/>
    <property type="match status" value="1"/>
</dbReference>
<evidence type="ECO:0000256" key="8">
    <source>
        <dbReference type="ARBA" id="ARBA00022806"/>
    </source>
</evidence>
<sequence length="1020" mass="117536">MSGTSALGVGDGTMPDVHMLDTPDYTDSESNPTGANSVAGDAHDGRKRRWEGNALRKSMFGKKHDRLGENKEDDTIKRFRYLLGLTDLFRHFIDNNPDPKIRDIMTEIDRQDRADEVKATGNKRKGGAAGGRRRTEKEEDAELLRQGKQAGKEEHTIFYESPSYIQGGEMRDYQVAGLNWLISLHENGISGILADEMGLGKTLQTISFLGYLRFVQGITGPHLIVVPKSTLDNWARECARWIPELNILDRLVDEKFDVCVTSYEMILREKSHLKKFAWEYIIIDEAHRIKNEESSLAQIIRVFNSRNRLLITGTPLQNNLHELWALLNFLLPDVFGDAEAFDQWFSAQNADQDTVVQQLHRVLRPFVLRRVKSDVEKSLLPKKEVNLYVGMSEMQIKWYKSILEKDIDAVNGAGGKKESKTRLLNIVMQLRKCCNHPYLFDGAEPGPPYTTDEHLVDNAAKMVMLDKLLKKLAAKGSRVLIFSQMSRVLDILEDYSVMRGYKYSRIDGSTAHEDRIAAIDEYNKPQSEKFLFLLTTRAGGLGINLTSADIVVLFDSDWNPQADLQAMDRAHRIGQTKQVYVYRFVTENAIEEKVLERAAQKLRLDQLVIQQGRAQQQAKQAASKDELLGMIQHGAETIFEHGEGYGAFGKKGEDGESELDELLRRGEERTKEMSKKYETLGLDDLQKFSSEGASAYEWNGESFINKKKEISMSWINPSKRERKEQSYSMDKYYRNALMTGGPRPDPKPKVPRAPKQMAMHDYQFFDPRLGLLQEKETAWFRKENGIKAPLLEGEEDTMEQRVEDQALEQRTIDEAEPLTEEEIAEKERLSLHGFGDWNKRDFQQFVNGSAKYGRKAFDHIAMEVDSKDLKEVREYAAVFWKRYKEIGNWEKHYHAIVDGETRTQRVIEQREMLRRKMKMYRVPLQQLKLSYTVSTTNKKVYTEEEDRFLLVMLDKHGIDTEGLYEKLRDEIRESPLFRFDWFFLSRTPQELGRRCATLITTVTREMEGGSGKENKRVVEE</sequence>
<dbReference type="Gene3D" id="1.10.10.60">
    <property type="entry name" value="Homeodomain-like"/>
    <property type="match status" value="2"/>
</dbReference>
<evidence type="ECO:0000256" key="3">
    <source>
        <dbReference type="ARBA" id="ARBA00009687"/>
    </source>
</evidence>
<feature type="compositionally biased region" description="Basic residues" evidence="13">
    <location>
        <begin position="121"/>
        <end position="132"/>
    </location>
</feature>
<dbReference type="SMART" id="SM00717">
    <property type="entry name" value="SANT"/>
    <property type="match status" value="2"/>
</dbReference>
<dbReference type="GO" id="GO:0031491">
    <property type="term" value="F:nucleosome binding"/>
    <property type="evidence" value="ECO:0007669"/>
    <property type="project" value="InterPro"/>
</dbReference>
<keyword evidence="9" id="KW-0067">ATP-binding</keyword>
<dbReference type="FunFam" id="1.10.1040.30:FF:000003">
    <property type="entry name" value="ISWI chromatin-remodeling complex ATPase ISW2"/>
    <property type="match status" value="1"/>
</dbReference>
<evidence type="ECO:0000256" key="13">
    <source>
        <dbReference type="SAM" id="MobiDB-lite"/>
    </source>
</evidence>
<dbReference type="SMART" id="SM00487">
    <property type="entry name" value="DEXDc"/>
    <property type="match status" value="1"/>
</dbReference>
<feature type="non-terminal residue" evidence="17">
    <location>
        <position position="1020"/>
    </location>
</feature>
<dbReference type="InterPro" id="IPR014001">
    <property type="entry name" value="Helicase_ATP-bd"/>
</dbReference>
<evidence type="ECO:0000256" key="4">
    <source>
        <dbReference type="ARBA" id="ARBA00012551"/>
    </source>
</evidence>
<dbReference type="OrthoDB" id="5857104at2759"/>
<keyword evidence="7" id="KW-0378">Hydrolase</keyword>
<evidence type="ECO:0000256" key="12">
    <source>
        <dbReference type="ARBA" id="ARBA00023242"/>
    </source>
</evidence>
<dbReference type="InterPro" id="IPR036306">
    <property type="entry name" value="ISWI_HAND-dom_sf"/>
</dbReference>
<comment type="subcellular location">
    <subcellularLocation>
        <location evidence="1">Nucleus</location>
    </subcellularLocation>
</comment>
<feature type="region of interest" description="Disordered" evidence="13">
    <location>
        <begin position="1"/>
        <end position="57"/>
    </location>
</feature>
<keyword evidence="12" id="KW-0539">Nucleus</keyword>
<keyword evidence="5" id="KW-0597">Phosphoprotein</keyword>
<evidence type="ECO:0000256" key="11">
    <source>
        <dbReference type="ARBA" id="ARBA00023125"/>
    </source>
</evidence>
<keyword evidence="6" id="KW-0547">Nucleotide-binding</keyword>
<dbReference type="Pfam" id="PF00271">
    <property type="entry name" value="Helicase_C"/>
    <property type="match status" value="1"/>
</dbReference>
<accession>A0A4U0WLF8</accession>
<dbReference type="FunFam" id="3.40.50.300:FF:000082">
    <property type="entry name" value="ISWI chromatin remodeling complex ATPase ISW1"/>
    <property type="match status" value="1"/>
</dbReference>
<feature type="domain" description="Helicase C-terminal" evidence="15">
    <location>
        <begin position="464"/>
        <end position="615"/>
    </location>
</feature>
<dbReference type="InterPro" id="IPR044754">
    <property type="entry name" value="Isw1/2_DEXHc"/>
</dbReference>
<dbReference type="FunFam" id="1.10.10.60:FF:000234">
    <property type="entry name" value="ISWI chromatin-remodeling complex ATPase ISW2"/>
    <property type="match status" value="1"/>
</dbReference>
<dbReference type="InterPro" id="IPR015195">
    <property type="entry name" value="SLIDE"/>
</dbReference>
<dbReference type="InterPro" id="IPR027417">
    <property type="entry name" value="P-loop_NTPase"/>
</dbReference>
<dbReference type="InterPro" id="IPR015194">
    <property type="entry name" value="ISWI_HAND-dom"/>
</dbReference>
<feature type="domain" description="SANT" evidence="16">
    <location>
        <begin position="832"/>
        <end position="884"/>
    </location>
</feature>
<organism evidence="17 18">
    <name type="scientific">Friedmanniomyces simplex</name>
    <dbReference type="NCBI Taxonomy" id="329884"/>
    <lineage>
        <taxon>Eukaryota</taxon>
        <taxon>Fungi</taxon>
        <taxon>Dikarya</taxon>
        <taxon>Ascomycota</taxon>
        <taxon>Pezizomycotina</taxon>
        <taxon>Dothideomycetes</taxon>
        <taxon>Dothideomycetidae</taxon>
        <taxon>Mycosphaerellales</taxon>
        <taxon>Teratosphaeriaceae</taxon>
        <taxon>Friedmanniomyces</taxon>
    </lineage>
</organism>
<dbReference type="GO" id="GO:0042393">
    <property type="term" value="F:histone binding"/>
    <property type="evidence" value="ECO:0007669"/>
    <property type="project" value="TreeGrafter"/>
</dbReference>
<dbReference type="InterPro" id="IPR000330">
    <property type="entry name" value="SNF2_N"/>
</dbReference>
<evidence type="ECO:0000259" key="16">
    <source>
        <dbReference type="PROSITE" id="PS51293"/>
    </source>
</evidence>
<evidence type="ECO:0000313" key="17">
    <source>
        <dbReference type="EMBL" id="TKA63166.1"/>
    </source>
</evidence>
<evidence type="ECO:0000256" key="10">
    <source>
        <dbReference type="ARBA" id="ARBA00022853"/>
    </source>
</evidence>
<evidence type="ECO:0000256" key="6">
    <source>
        <dbReference type="ARBA" id="ARBA00022741"/>
    </source>
</evidence>
<dbReference type="SUPFAM" id="SSF52540">
    <property type="entry name" value="P-loop containing nucleoside triphosphate hydrolases"/>
    <property type="match status" value="2"/>
</dbReference>
<dbReference type="Pfam" id="PF00176">
    <property type="entry name" value="SNF2-rel_dom"/>
    <property type="match status" value="1"/>
</dbReference>
<dbReference type="Gene3D" id="3.40.50.10810">
    <property type="entry name" value="Tandem AAA-ATPase domain"/>
    <property type="match status" value="1"/>
</dbReference>
<keyword evidence="8" id="KW-0347">Helicase</keyword>
<dbReference type="Pfam" id="PF09110">
    <property type="entry name" value="HAND"/>
    <property type="match status" value="1"/>
</dbReference>
<evidence type="ECO:0000256" key="9">
    <source>
        <dbReference type="ARBA" id="ARBA00022840"/>
    </source>
</evidence>
<feature type="domain" description="Helicase ATP-binding" evidence="14">
    <location>
        <begin position="182"/>
        <end position="333"/>
    </location>
</feature>
<feature type="region of interest" description="Disordered" evidence="13">
    <location>
        <begin position="112"/>
        <end position="149"/>
    </location>
</feature>
<dbReference type="InterPro" id="IPR017884">
    <property type="entry name" value="SANT_dom"/>
</dbReference>
<dbReference type="PROSITE" id="PS51192">
    <property type="entry name" value="HELICASE_ATP_BIND_1"/>
    <property type="match status" value="1"/>
</dbReference>
<dbReference type="EC" id="3.6.4.12" evidence="4"/>
<dbReference type="CDD" id="cd17997">
    <property type="entry name" value="DEXHc_SMARCA1_SMARCA5"/>
    <property type="match status" value="1"/>
</dbReference>
<keyword evidence="11" id="KW-0238">DNA-binding</keyword>
<dbReference type="FunFam" id="3.40.50.10810:FF:000005">
    <property type="entry name" value="Photoperiod-independent early flowering 1"/>
    <property type="match status" value="1"/>
</dbReference>
<dbReference type="Proteomes" id="UP000309340">
    <property type="component" value="Unassembled WGS sequence"/>
</dbReference>
<name>A0A4U0WLF8_9PEZI</name>
<dbReference type="GO" id="GO:0034728">
    <property type="term" value="P:nucleosome organization"/>
    <property type="evidence" value="ECO:0007669"/>
    <property type="project" value="TreeGrafter"/>
</dbReference>
<evidence type="ECO:0000256" key="2">
    <source>
        <dbReference type="ARBA" id="ARBA00009220"/>
    </source>
</evidence>
<comment type="similarity">
    <text evidence="3">Belongs to the SNF2/RAD54 helicase family. ISWI subfamily.</text>
</comment>
<proteinExistence type="inferred from homology"/>
<dbReference type="GO" id="GO:0005524">
    <property type="term" value="F:ATP binding"/>
    <property type="evidence" value="ECO:0007669"/>
    <property type="project" value="UniProtKB-KW"/>
</dbReference>
<dbReference type="EMBL" id="NAJQ01000980">
    <property type="protein sequence ID" value="TKA63166.1"/>
    <property type="molecule type" value="Genomic_DNA"/>
</dbReference>
<dbReference type="GO" id="GO:0003677">
    <property type="term" value="F:DNA binding"/>
    <property type="evidence" value="ECO:0007669"/>
    <property type="project" value="UniProtKB-KW"/>
</dbReference>